<feature type="transmembrane region" description="Helical" evidence="2">
    <location>
        <begin position="76"/>
        <end position="96"/>
    </location>
</feature>
<reference evidence="3 4" key="1">
    <citation type="submission" date="2020-08" db="EMBL/GenBank/DDBJ databases">
        <title>Genome public.</title>
        <authorList>
            <person name="Liu C."/>
            <person name="Sun Q."/>
        </authorList>
    </citation>
    <scope>NUCLEOTIDE SEQUENCE [LARGE SCALE GENOMIC DNA]</scope>
    <source>
        <strain evidence="3 4">NSJ-7</strain>
    </source>
</reference>
<protein>
    <submittedName>
        <fullName evidence="3">Uncharacterized protein</fullName>
    </submittedName>
</protein>
<evidence type="ECO:0000256" key="1">
    <source>
        <dbReference type="SAM" id="MobiDB-lite"/>
    </source>
</evidence>
<dbReference type="Proteomes" id="UP000635828">
    <property type="component" value="Unassembled WGS sequence"/>
</dbReference>
<evidence type="ECO:0000256" key="2">
    <source>
        <dbReference type="SAM" id="Phobius"/>
    </source>
</evidence>
<feature type="compositionally biased region" description="Basic and acidic residues" evidence="1">
    <location>
        <begin position="7"/>
        <end position="31"/>
    </location>
</feature>
<keyword evidence="2" id="KW-1133">Transmembrane helix</keyword>
<feature type="region of interest" description="Disordered" evidence="1">
    <location>
        <begin position="1"/>
        <end position="43"/>
    </location>
</feature>
<sequence length="275" mass="31443">MGLLNERLSHETKPLKSETKELKQTVRERAVRTKRKAAAKSYERSEEHRVKECQKIQMDSAQINKKRFRHSHAVKTKMGCMIMGCLYMIFLIYGVFVTEYQYSDKTGKVIATKMSLSDIRELKEYNSYLQYYRSARTLYEKCLALDYRIAQGVEDSKTVAPEYTDLLDDISTLSVKIDAAEFSSKYTQMKASLLSWVKTDIAVYCQNIAASILQNDESKAQQALSGRETMYQNFSMITGNLVSLGGAINGAQIQDTKEWSPESYVENHIKSNHGK</sequence>
<comment type="caution">
    <text evidence="3">The sequence shown here is derived from an EMBL/GenBank/DDBJ whole genome shotgun (WGS) entry which is preliminary data.</text>
</comment>
<evidence type="ECO:0000313" key="3">
    <source>
        <dbReference type="EMBL" id="MBC5677210.1"/>
    </source>
</evidence>
<keyword evidence="2" id="KW-0472">Membrane</keyword>
<keyword evidence="4" id="KW-1185">Reference proteome</keyword>
<dbReference type="EMBL" id="JACOOS010000005">
    <property type="protein sequence ID" value="MBC5677210.1"/>
    <property type="molecule type" value="Genomic_DNA"/>
</dbReference>
<gene>
    <name evidence="3" type="ORF">H8S22_06190</name>
</gene>
<accession>A0ABR7FPU5</accession>
<proteinExistence type="predicted"/>
<keyword evidence="2" id="KW-0812">Transmembrane</keyword>
<organism evidence="3 4">
    <name type="scientific">Anaerostipes hominis</name>
    <name type="common">ex Liu et al. 2021</name>
    <dbReference type="NCBI Taxonomy" id="2763018"/>
    <lineage>
        <taxon>Bacteria</taxon>
        <taxon>Bacillati</taxon>
        <taxon>Bacillota</taxon>
        <taxon>Clostridia</taxon>
        <taxon>Lachnospirales</taxon>
        <taxon>Lachnospiraceae</taxon>
        <taxon>Anaerostipes</taxon>
    </lineage>
</organism>
<evidence type="ECO:0000313" key="4">
    <source>
        <dbReference type="Proteomes" id="UP000635828"/>
    </source>
</evidence>
<name>A0ABR7FPU5_9FIRM</name>
<dbReference type="RefSeq" id="WP_024727381.1">
    <property type="nucleotide sequence ID" value="NZ_JACOOS010000005.1"/>
</dbReference>